<keyword evidence="4" id="KW-1185">Reference proteome</keyword>
<proteinExistence type="predicted"/>
<dbReference type="InterPro" id="IPR009045">
    <property type="entry name" value="Zn_M74/Hedgehog-like"/>
</dbReference>
<name>A0ABW3T309_9CAUL</name>
<dbReference type="Pfam" id="PF02557">
    <property type="entry name" value="VanY"/>
    <property type="match status" value="1"/>
</dbReference>
<evidence type="ECO:0000313" key="3">
    <source>
        <dbReference type="EMBL" id="MFD1191286.1"/>
    </source>
</evidence>
<protein>
    <submittedName>
        <fullName evidence="3">M15 family metallopeptidase</fullName>
        <ecNumber evidence="3">3.4.17.-</ecNumber>
    </submittedName>
</protein>
<sequence>MGIATSAAAPPQDRCKALEPVGSDGRLLGHLPYAGVSAQALAPSPPSVAENCRTNREALPDLAALMAKARADGITTLYVVSCHRSAQRQRTLFCTGGAPSLTAAERARQVAPAGFSEHATGYAVDFADRKAPACVVEQCFGATAASKWLIANAPKFGFELSFPDGNLQGVVYEPWHWRWIGRDETATARQIFNDARTRFPAPASQPVKPSESGQTTAAPSP</sequence>
<feature type="region of interest" description="Disordered" evidence="1">
    <location>
        <begin position="198"/>
        <end position="221"/>
    </location>
</feature>
<keyword evidence="3" id="KW-0121">Carboxypeptidase</keyword>
<dbReference type="CDD" id="cd14852">
    <property type="entry name" value="LD-carboxypeptidase"/>
    <property type="match status" value="1"/>
</dbReference>
<dbReference type="SUPFAM" id="SSF55166">
    <property type="entry name" value="Hedgehog/DD-peptidase"/>
    <property type="match status" value="1"/>
</dbReference>
<organism evidence="3 4">
    <name type="scientific">Phenylobacterium conjunctum</name>
    <dbReference type="NCBI Taxonomy" id="1298959"/>
    <lineage>
        <taxon>Bacteria</taxon>
        <taxon>Pseudomonadati</taxon>
        <taxon>Pseudomonadota</taxon>
        <taxon>Alphaproteobacteria</taxon>
        <taxon>Caulobacterales</taxon>
        <taxon>Caulobacteraceae</taxon>
        <taxon>Phenylobacterium</taxon>
    </lineage>
</organism>
<dbReference type="PANTHER" id="PTHR34385">
    <property type="entry name" value="D-ALANYL-D-ALANINE CARBOXYPEPTIDASE"/>
    <property type="match status" value="1"/>
</dbReference>
<accession>A0ABW3T309</accession>
<feature type="compositionally biased region" description="Polar residues" evidence="1">
    <location>
        <begin position="211"/>
        <end position="221"/>
    </location>
</feature>
<gene>
    <name evidence="3" type="ORF">ACFQ27_11905</name>
</gene>
<dbReference type="EMBL" id="JBHTLQ010000024">
    <property type="protein sequence ID" value="MFD1191286.1"/>
    <property type="molecule type" value="Genomic_DNA"/>
</dbReference>
<feature type="domain" description="D-alanyl-D-alanine carboxypeptidase-like core" evidence="2">
    <location>
        <begin position="55"/>
        <end position="181"/>
    </location>
</feature>
<dbReference type="InterPro" id="IPR052179">
    <property type="entry name" value="DD-CPase-like"/>
</dbReference>
<keyword evidence="3" id="KW-0645">Protease</keyword>
<dbReference type="EC" id="3.4.17.-" evidence="3"/>
<comment type="caution">
    <text evidence="3">The sequence shown here is derived from an EMBL/GenBank/DDBJ whole genome shotgun (WGS) entry which is preliminary data.</text>
</comment>
<dbReference type="GO" id="GO:0004180">
    <property type="term" value="F:carboxypeptidase activity"/>
    <property type="evidence" value="ECO:0007669"/>
    <property type="project" value="UniProtKB-KW"/>
</dbReference>
<reference evidence="4" key="1">
    <citation type="journal article" date="2019" name="Int. J. Syst. Evol. Microbiol.">
        <title>The Global Catalogue of Microorganisms (GCM) 10K type strain sequencing project: providing services to taxonomists for standard genome sequencing and annotation.</title>
        <authorList>
            <consortium name="The Broad Institute Genomics Platform"/>
            <consortium name="The Broad Institute Genome Sequencing Center for Infectious Disease"/>
            <person name="Wu L."/>
            <person name="Ma J."/>
        </authorList>
    </citation>
    <scope>NUCLEOTIDE SEQUENCE [LARGE SCALE GENOMIC DNA]</scope>
    <source>
        <strain evidence="4">CCUG 55074</strain>
    </source>
</reference>
<dbReference type="Gene3D" id="3.30.1380.10">
    <property type="match status" value="1"/>
</dbReference>
<evidence type="ECO:0000313" key="4">
    <source>
        <dbReference type="Proteomes" id="UP001597216"/>
    </source>
</evidence>
<dbReference type="RefSeq" id="WP_377353741.1">
    <property type="nucleotide sequence ID" value="NZ_JBHTLQ010000024.1"/>
</dbReference>
<dbReference type="InterPro" id="IPR003709">
    <property type="entry name" value="VanY-like_core_dom"/>
</dbReference>
<evidence type="ECO:0000259" key="2">
    <source>
        <dbReference type="Pfam" id="PF02557"/>
    </source>
</evidence>
<dbReference type="Proteomes" id="UP001597216">
    <property type="component" value="Unassembled WGS sequence"/>
</dbReference>
<keyword evidence="3" id="KW-0378">Hydrolase</keyword>
<dbReference type="InterPro" id="IPR058193">
    <property type="entry name" value="VanY/YodJ_core_dom"/>
</dbReference>
<evidence type="ECO:0000256" key="1">
    <source>
        <dbReference type="SAM" id="MobiDB-lite"/>
    </source>
</evidence>
<dbReference type="PANTHER" id="PTHR34385:SF1">
    <property type="entry name" value="PEPTIDOGLYCAN L-ALANYL-D-GLUTAMATE ENDOPEPTIDASE CWLK"/>
    <property type="match status" value="1"/>
</dbReference>